<dbReference type="AlphaFoldDB" id="A0AAD8QM13"/>
<dbReference type="Gene3D" id="1.20.1280.50">
    <property type="match status" value="1"/>
</dbReference>
<dbReference type="InterPro" id="IPR053197">
    <property type="entry name" value="F-box_SCFL_complex_component"/>
</dbReference>
<dbReference type="CDD" id="cd22160">
    <property type="entry name" value="F-box_AtFBL13-like"/>
    <property type="match status" value="1"/>
</dbReference>
<comment type="caution">
    <text evidence="2">The sequence shown here is derived from an EMBL/GenBank/DDBJ whole genome shotgun (WGS) entry which is preliminary data.</text>
</comment>
<dbReference type="InterPro" id="IPR001810">
    <property type="entry name" value="F-box_dom"/>
</dbReference>
<evidence type="ECO:0000313" key="2">
    <source>
        <dbReference type="EMBL" id="KAK1603448.1"/>
    </source>
</evidence>
<sequence length="359" mass="40788">MPPGAPVEMISRGKRRRSYDRLSDLPDCLLHVILSGLDSRRAAQTSLLSRRWRHLWRDLPCVNIDEREFADETWERFADLVDKILASISPDTQIDAFRLHLLRGNFTASGRWIHQGLRHAPTTIDIRAASDTTVIWRQSMPVSRSAKFTSRLTTLHLVHVKIIEGFTKDLGHYCPVLEELHMESCRMYINVVASPTLRSLAVISPSTYGTGAGPLMLMAPRLASIRLEIPYDRWRYYYHADAVAFDPQPLPLLADASIRLTGLYKHHPDRPLWQALKLDFVKSVCSFIAFLPNVANLHLSGFTVEESLQEEFLEFPVLHNLKTLLMEECGVGASFLVLTSILRSTPNLEKLGLHQCIDD</sequence>
<dbReference type="InterPro" id="IPR036047">
    <property type="entry name" value="F-box-like_dom_sf"/>
</dbReference>
<dbReference type="InterPro" id="IPR053781">
    <property type="entry name" value="F-box_AtFBL13-like"/>
</dbReference>
<keyword evidence="3" id="KW-1185">Reference proteome</keyword>
<dbReference type="PANTHER" id="PTHR34223:SF92">
    <property type="entry name" value="F-BOX DOMAIN-CONTAINING PROTEIN"/>
    <property type="match status" value="1"/>
</dbReference>
<evidence type="ECO:0000313" key="3">
    <source>
        <dbReference type="Proteomes" id="UP001231189"/>
    </source>
</evidence>
<dbReference type="PANTHER" id="PTHR34223">
    <property type="entry name" value="OS11G0201299 PROTEIN"/>
    <property type="match status" value="1"/>
</dbReference>
<dbReference type="Pfam" id="PF00646">
    <property type="entry name" value="F-box"/>
    <property type="match status" value="1"/>
</dbReference>
<reference evidence="2" key="1">
    <citation type="submission" date="2023-07" db="EMBL/GenBank/DDBJ databases">
        <title>A chromosome-level genome assembly of Lolium multiflorum.</title>
        <authorList>
            <person name="Chen Y."/>
            <person name="Copetti D."/>
            <person name="Kolliker R."/>
            <person name="Studer B."/>
        </authorList>
    </citation>
    <scope>NUCLEOTIDE SEQUENCE</scope>
    <source>
        <strain evidence="2">02402/16</strain>
        <tissue evidence="2">Leaf</tissue>
    </source>
</reference>
<dbReference type="SUPFAM" id="SSF52047">
    <property type="entry name" value="RNI-like"/>
    <property type="match status" value="1"/>
</dbReference>
<gene>
    <name evidence="2" type="ORF">QYE76_037310</name>
</gene>
<dbReference type="SUPFAM" id="SSF81383">
    <property type="entry name" value="F-box domain"/>
    <property type="match status" value="1"/>
</dbReference>
<protein>
    <recommendedName>
        <fullName evidence="1">F-box domain-containing protein</fullName>
    </recommendedName>
</protein>
<name>A0AAD8QM13_LOLMU</name>
<proteinExistence type="predicted"/>
<accession>A0AAD8QM13</accession>
<evidence type="ECO:0000259" key="1">
    <source>
        <dbReference type="PROSITE" id="PS50181"/>
    </source>
</evidence>
<organism evidence="2 3">
    <name type="scientific">Lolium multiflorum</name>
    <name type="common">Italian ryegrass</name>
    <name type="synonym">Lolium perenne subsp. multiflorum</name>
    <dbReference type="NCBI Taxonomy" id="4521"/>
    <lineage>
        <taxon>Eukaryota</taxon>
        <taxon>Viridiplantae</taxon>
        <taxon>Streptophyta</taxon>
        <taxon>Embryophyta</taxon>
        <taxon>Tracheophyta</taxon>
        <taxon>Spermatophyta</taxon>
        <taxon>Magnoliopsida</taxon>
        <taxon>Liliopsida</taxon>
        <taxon>Poales</taxon>
        <taxon>Poaceae</taxon>
        <taxon>BOP clade</taxon>
        <taxon>Pooideae</taxon>
        <taxon>Poodae</taxon>
        <taxon>Poeae</taxon>
        <taxon>Poeae Chloroplast Group 2 (Poeae type)</taxon>
        <taxon>Loliodinae</taxon>
        <taxon>Loliinae</taxon>
        <taxon>Lolium</taxon>
    </lineage>
</organism>
<dbReference type="EMBL" id="JAUUTY010000039">
    <property type="protein sequence ID" value="KAK1603448.1"/>
    <property type="molecule type" value="Genomic_DNA"/>
</dbReference>
<dbReference type="Proteomes" id="UP001231189">
    <property type="component" value="Unassembled WGS sequence"/>
</dbReference>
<dbReference type="PROSITE" id="PS50181">
    <property type="entry name" value="FBOX"/>
    <property type="match status" value="1"/>
</dbReference>
<feature type="domain" description="F-box" evidence="1">
    <location>
        <begin position="19"/>
        <end position="77"/>
    </location>
</feature>